<organism evidence="2 3">
    <name type="scientific">Colletotrichum limetticola</name>
    <dbReference type="NCBI Taxonomy" id="1209924"/>
    <lineage>
        <taxon>Eukaryota</taxon>
        <taxon>Fungi</taxon>
        <taxon>Dikarya</taxon>
        <taxon>Ascomycota</taxon>
        <taxon>Pezizomycotina</taxon>
        <taxon>Sordariomycetes</taxon>
        <taxon>Hypocreomycetidae</taxon>
        <taxon>Glomerellales</taxon>
        <taxon>Glomerellaceae</taxon>
        <taxon>Colletotrichum</taxon>
        <taxon>Colletotrichum acutatum species complex</taxon>
    </lineage>
</organism>
<name>A0ABQ9Q548_9PEZI</name>
<protein>
    <submittedName>
        <fullName evidence="2">Uncharacterized protein</fullName>
    </submittedName>
</protein>
<evidence type="ECO:0000256" key="1">
    <source>
        <dbReference type="SAM" id="MobiDB-lite"/>
    </source>
</evidence>
<accession>A0ABQ9Q548</accession>
<keyword evidence="3" id="KW-1185">Reference proteome</keyword>
<proteinExistence type="predicted"/>
<feature type="compositionally biased region" description="Polar residues" evidence="1">
    <location>
        <begin position="152"/>
        <end position="161"/>
    </location>
</feature>
<reference evidence="2" key="1">
    <citation type="submission" date="2023-04" db="EMBL/GenBank/DDBJ databases">
        <title>Colletotrichum limetticola genome sequence.</title>
        <authorList>
            <person name="Baroncelli R."/>
        </authorList>
    </citation>
    <scope>NUCLEOTIDE SEQUENCE</scope>
    <source>
        <strain evidence="2">KLA-Anderson</strain>
    </source>
</reference>
<evidence type="ECO:0000313" key="2">
    <source>
        <dbReference type="EMBL" id="KAK0378818.1"/>
    </source>
</evidence>
<gene>
    <name evidence="2" type="ORF">CLIM01_03789</name>
</gene>
<comment type="caution">
    <text evidence="2">The sequence shown here is derived from an EMBL/GenBank/DDBJ whole genome shotgun (WGS) entry which is preliminary data.</text>
</comment>
<evidence type="ECO:0000313" key="3">
    <source>
        <dbReference type="Proteomes" id="UP001169217"/>
    </source>
</evidence>
<dbReference type="Proteomes" id="UP001169217">
    <property type="component" value="Unassembled WGS sequence"/>
</dbReference>
<feature type="region of interest" description="Disordered" evidence="1">
    <location>
        <begin position="128"/>
        <end position="177"/>
    </location>
</feature>
<dbReference type="EMBL" id="JARUPT010000084">
    <property type="protein sequence ID" value="KAK0378818.1"/>
    <property type="molecule type" value="Genomic_DNA"/>
</dbReference>
<sequence>MSFAPLRTTDAVFSHEHRLPRYSVGARKTTPTSISYTATTRTIPQNIKLVDISKYTQLAEDYKDKVLGSGINQHLVAEGGSVLQRNAEQDNVVLFHTHIAHPTLECLAHIIESDTLDVKCTWEHQLRLPSIPKPQPDPAVAAASGKAKSDANKATTSNRSTRPTKRRRMSSLPSVRVSPVSRSHVEVRPDMIVVLDPADARKIDLKHASLEAKSVCLTCVEMKRTGILVSRANNIKAAAASLSPPPPPIAVFDDEGLMLAEGSTVNTPEAIKLDVGSSNLSKQGICYCLTHRVRNIVLSEFGISFFLRFPNMPLDLPIRELWEHGVGDVMEVGILEEGDSEKMRAAFLGANIEALKDLQETGRFNVGL</sequence>